<dbReference type="Gene3D" id="1.20.120.1770">
    <property type="match status" value="1"/>
</dbReference>
<feature type="transmembrane region" description="Helical" evidence="11">
    <location>
        <begin position="89"/>
        <end position="113"/>
    </location>
</feature>
<evidence type="ECO:0000256" key="1">
    <source>
        <dbReference type="ARBA" id="ARBA00001970"/>
    </source>
</evidence>
<feature type="domain" description="Cytochrome b561" evidence="12">
    <location>
        <begin position="11"/>
        <end position="218"/>
    </location>
</feature>
<keyword evidence="3" id="KW-0813">Transport</keyword>
<feature type="transmembrane region" description="Helical" evidence="11">
    <location>
        <begin position="125"/>
        <end position="144"/>
    </location>
</feature>
<keyword evidence="9" id="KW-0408">Iron</keyword>
<dbReference type="AlphaFoldDB" id="A0AAV8SB48"/>
<dbReference type="PROSITE" id="PS50939">
    <property type="entry name" value="CYTOCHROME_B561"/>
    <property type="match status" value="1"/>
</dbReference>
<keyword evidence="7" id="KW-0249">Electron transport</keyword>
<comment type="cofactor">
    <cofactor evidence="1">
        <name>heme b</name>
        <dbReference type="ChEBI" id="CHEBI:60344"/>
    </cofactor>
</comment>
<keyword evidence="10 11" id="KW-0472">Membrane</keyword>
<dbReference type="PANTHER" id="PTHR15422">
    <property type="entry name" value="OS05G0565100 PROTEIN"/>
    <property type="match status" value="1"/>
</dbReference>
<dbReference type="SMART" id="SM00665">
    <property type="entry name" value="B561"/>
    <property type="match status" value="1"/>
</dbReference>
<evidence type="ECO:0000256" key="9">
    <source>
        <dbReference type="ARBA" id="ARBA00023004"/>
    </source>
</evidence>
<sequence>MQMPEKLISITVHVIAFLPFVYTSQEHEKSTGGNYASKKNSMHRWSPKLSFEVTVHGFLLWASMGFLMPAGILSIRMSHRVESRRKLKILFYVHYTSQVVSLLLATAGAVMSIKNFDNSFSNHHQRIGVALYGMIWLQAIVGFIRPHRGSRRRSVWFFVHWIHGTAVSLLGVINVFTGLVAYHQRTSRRIEVWGIVFTIQLSLMAFFYLFQEKWVYIQKQGVILGNPTDHARDDLKMVTTQSF</sequence>
<gene>
    <name evidence="13" type="ORF">K2173_018890</name>
</gene>
<accession>A0AAV8SB48</accession>
<evidence type="ECO:0000313" key="13">
    <source>
        <dbReference type="EMBL" id="KAJ8749398.1"/>
    </source>
</evidence>
<evidence type="ECO:0000256" key="2">
    <source>
        <dbReference type="ARBA" id="ARBA00004141"/>
    </source>
</evidence>
<proteinExistence type="predicted"/>
<evidence type="ECO:0000259" key="12">
    <source>
        <dbReference type="PROSITE" id="PS50939"/>
    </source>
</evidence>
<dbReference type="InterPro" id="IPR006593">
    <property type="entry name" value="Cyt_b561/ferric_Rdtase_TM"/>
</dbReference>
<evidence type="ECO:0000256" key="5">
    <source>
        <dbReference type="ARBA" id="ARBA00022692"/>
    </source>
</evidence>
<dbReference type="InterPro" id="IPR045150">
    <property type="entry name" value="CYB561D1/2"/>
</dbReference>
<evidence type="ECO:0000256" key="7">
    <source>
        <dbReference type="ARBA" id="ARBA00022982"/>
    </source>
</evidence>
<evidence type="ECO:0000256" key="3">
    <source>
        <dbReference type="ARBA" id="ARBA00022448"/>
    </source>
</evidence>
<evidence type="ECO:0000256" key="11">
    <source>
        <dbReference type="SAM" id="Phobius"/>
    </source>
</evidence>
<evidence type="ECO:0000256" key="4">
    <source>
        <dbReference type="ARBA" id="ARBA00022617"/>
    </source>
</evidence>
<dbReference type="CDD" id="cd08760">
    <property type="entry name" value="Cyt_b561_FRRS1_like"/>
    <property type="match status" value="1"/>
</dbReference>
<keyword evidence="4" id="KW-0349">Heme</keyword>
<keyword evidence="8 11" id="KW-1133">Transmembrane helix</keyword>
<dbReference type="Proteomes" id="UP001159364">
    <property type="component" value="Linkage Group LG12"/>
</dbReference>
<dbReference type="Pfam" id="PF03188">
    <property type="entry name" value="Cytochrom_B561"/>
    <property type="match status" value="1"/>
</dbReference>
<keyword evidence="6" id="KW-0479">Metal-binding</keyword>
<keyword evidence="5 11" id="KW-0812">Transmembrane</keyword>
<keyword evidence="14" id="KW-1185">Reference proteome</keyword>
<name>A0AAV8SB48_9ROSI</name>
<organism evidence="13 14">
    <name type="scientific">Erythroxylum novogranatense</name>
    <dbReference type="NCBI Taxonomy" id="1862640"/>
    <lineage>
        <taxon>Eukaryota</taxon>
        <taxon>Viridiplantae</taxon>
        <taxon>Streptophyta</taxon>
        <taxon>Embryophyta</taxon>
        <taxon>Tracheophyta</taxon>
        <taxon>Spermatophyta</taxon>
        <taxon>Magnoliopsida</taxon>
        <taxon>eudicotyledons</taxon>
        <taxon>Gunneridae</taxon>
        <taxon>Pentapetalae</taxon>
        <taxon>rosids</taxon>
        <taxon>fabids</taxon>
        <taxon>Malpighiales</taxon>
        <taxon>Erythroxylaceae</taxon>
        <taxon>Erythroxylum</taxon>
    </lineage>
</organism>
<comment type="subcellular location">
    <subcellularLocation>
        <location evidence="2">Membrane</location>
        <topology evidence="2">Multi-pass membrane protein</topology>
    </subcellularLocation>
</comment>
<dbReference type="GO" id="GO:0140575">
    <property type="term" value="F:transmembrane monodehydroascorbate reductase activity"/>
    <property type="evidence" value="ECO:0007669"/>
    <property type="project" value="InterPro"/>
</dbReference>
<dbReference type="PANTHER" id="PTHR15422:SF24">
    <property type="entry name" value="DOMON RELATED DOMAIN-CONTAINING PROTEIN"/>
    <property type="match status" value="1"/>
</dbReference>
<protein>
    <recommendedName>
        <fullName evidence="12">Cytochrome b561 domain-containing protein</fullName>
    </recommendedName>
</protein>
<feature type="transmembrane region" description="Helical" evidence="11">
    <location>
        <begin position="192"/>
        <end position="210"/>
    </location>
</feature>
<dbReference type="GO" id="GO:0046872">
    <property type="term" value="F:metal ion binding"/>
    <property type="evidence" value="ECO:0007669"/>
    <property type="project" value="UniProtKB-KW"/>
</dbReference>
<dbReference type="GO" id="GO:0020037">
    <property type="term" value="F:heme binding"/>
    <property type="evidence" value="ECO:0007669"/>
    <property type="project" value="TreeGrafter"/>
</dbReference>
<dbReference type="EMBL" id="JAIWQS010000012">
    <property type="protein sequence ID" value="KAJ8749398.1"/>
    <property type="molecule type" value="Genomic_DNA"/>
</dbReference>
<dbReference type="GO" id="GO:0016020">
    <property type="term" value="C:membrane"/>
    <property type="evidence" value="ECO:0007669"/>
    <property type="project" value="UniProtKB-SubCell"/>
</dbReference>
<evidence type="ECO:0000256" key="8">
    <source>
        <dbReference type="ARBA" id="ARBA00022989"/>
    </source>
</evidence>
<evidence type="ECO:0000313" key="14">
    <source>
        <dbReference type="Proteomes" id="UP001159364"/>
    </source>
</evidence>
<feature type="transmembrane region" description="Helical" evidence="11">
    <location>
        <begin position="58"/>
        <end position="77"/>
    </location>
</feature>
<comment type="caution">
    <text evidence="13">The sequence shown here is derived from an EMBL/GenBank/DDBJ whole genome shotgun (WGS) entry which is preliminary data.</text>
</comment>
<feature type="transmembrane region" description="Helical" evidence="11">
    <location>
        <begin position="156"/>
        <end position="180"/>
    </location>
</feature>
<evidence type="ECO:0000256" key="6">
    <source>
        <dbReference type="ARBA" id="ARBA00022723"/>
    </source>
</evidence>
<evidence type="ECO:0000256" key="10">
    <source>
        <dbReference type="ARBA" id="ARBA00023136"/>
    </source>
</evidence>
<reference evidence="13 14" key="1">
    <citation type="submission" date="2021-09" db="EMBL/GenBank/DDBJ databases">
        <title>Genomic insights and catalytic innovation underlie evolution of tropane alkaloids biosynthesis.</title>
        <authorList>
            <person name="Wang Y.-J."/>
            <person name="Tian T."/>
            <person name="Huang J.-P."/>
            <person name="Huang S.-X."/>
        </authorList>
    </citation>
    <scope>NUCLEOTIDE SEQUENCE [LARGE SCALE GENOMIC DNA]</scope>
    <source>
        <strain evidence="13">KIB-2018</strain>
        <tissue evidence="13">Leaf</tissue>
    </source>
</reference>